<dbReference type="GeneID" id="9802340"/>
<accession>E3N993</accession>
<dbReference type="RefSeq" id="XP_003095022.2">
    <property type="nucleotide sequence ID" value="XM_003094974.2"/>
</dbReference>
<reference evidence="2" key="1">
    <citation type="submission" date="2007-07" db="EMBL/GenBank/DDBJ databases">
        <title>PCAP assembly of the Caenorhabditis remanei genome.</title>
        <authorList>
            <consortium name="The Caenorhabditis remanei Sequencing Consortium"/>
            <person name="Wilson R.K."/>
        </authorList>
    </citation>
    <scope>NUCLEOTIDE SEQUENCE [LARGE SCALE GENOMIC DNA]</scope>
    <source>
        <strain evidence="2">PB4641</strain>
    </source>
</reference>
<organism evidence="3">
    <name type="scientific">Caenorhabditis remanei</name>
    <name type="common">Caenorhabditis vulgaris</name>
    <dbReference type="NCBI Taxonomy" id="31234"/>
    <lineage>
        <taxon>Eukaryota</taxon>
        <taxon>Metazoa</taxon>
        <taxon>Ecdysozoa</taxon>
        <taxon>Nematoda</taxon>
        <taxon>Chromadorea</taxon>
        <taxon>Rhabditida</taxon>
        <taxon>Rhabditina</taxon>
        <taxon>Rhabditomorpha</taxon>
        <taxon>Rhabditoidea</taxon>
        <taxon>Rhabditidae</taxon>
        <taxon>Peloderinae</taxon>
        <taxon>Caenorhabditis</taxon>
    </lineage>
</organism>
<dbReference type="InParanoid" id="E3N993"/>
<protein>
    <submittedName>
        <fullName evidence="2">Uncharacterized protein</fullName>
    </submittedName>
</protein>
<dbReference type="HOGENOM" id="CLU_1236060_0_0_1"/>
<evidence type="ECO:0000313" key="3">
    <source>
        <dbReference type="Proteomes" id="UP000008281"/>
    </source>
</evidence>
<dbReference type="AlphaFoldDB" id="E3N993"/>
<dbReference type="KEGG" id="crq:GCK72_016010"/>
<gene>
    <name evidence="2" type="ORF">CRE_24192</name>
</gene>
<dbReference type="CTD" id="9802340"/>
<feature type="region of interest" description="Disordered" evidence="1">
    <location>
        <begin position="186"/>
        <end position="224"/>
    </location>
</feature>
<proteinExistence type="predicted"/>
<dbReference type="EMBL" id="DS268563">
    <property type="protein sequence ID" value="EFO90164.1"/>
    <property type="molecule type" value="Genomic_DNA"/>
</dbReference>
<sequence length="224" mass="26361">MSGQFDASKQKLADTIQKVGFAVATPNWGGPMESFDFTSQNLYEIWSLLKESQMKDEEIRKLKSLNMKLAGNNRQLTHNALKALKTRDNKIRNLTDVLKSNDHYKKNLELKAELDALKSRSKYWSKKDYGSRVETRRAMSKQEHFLTSTPDEEFKGFQTREELDNDFKQWRKKEREAERTMEQLVDEMEVCEKDDNLEEEEDSDGWKKLDFSEEDEKEAEGIEK</sequence>
<evidence type="ECO:0000313" key="2">
    <source>
        <dbReference type="EMBL" id="EFO90164.1"/>
    </source>
</evidence>
<dbReference type="Proteomes" id="UP000008281">
    <property type="component" value="Unassembled WGS sequence"/>
</dbReference>
<evidence type="ECO:0000256" key="1">
    <source>
        <dbReference type="SAM" id="MobiDB-lite"/>
    </source>
</evidence>
<name>E3N993_CAERE</name>
<keyword evidence="3" id="KW-1185">Reference proteome</keyword>